<keyword evidence="1" id="KW-0472">Membrane</keyword>
<dbReference type="Proteomes" id="UP000672526">
    <property type="component" value="Unassembled WGS sequence"/>
</dbReference>
<reference evidence="2 3" key="1">
    <citation type="submission" date="2021-02" db="EMBL/GenBank/DDBJ databases">
        <authorList>
            <person name="Vanwijnsberghe S."/>
        </authorList>
    </citation>
    <scope>NUCLEOTIDE SEQUENCE [LARGE SCALE GENOMIC DNA]</scope>
    <source>
        <strain evidence="2 3">LMG 31837</strain>
    </source>
</reference>
<name>A0ABN7KUK8_9BURK</name>
<accession>A0ABN7KUK8</accession>
<keyword evidence="1" id="KW-0812">Transmembrane</keyword>
<keyword evidence="3" id="KW-1185">Reference proteome</keyword>
<evidence type="ECO:0000313" key="2">
    <source>
        <dbReference type="EMBL" id="CAE6714201.1"/>
    </source>
</evidence>
<protein>
    <submittedName>
        <fullName evidence="2">Uncharacterized protein</fullName>
    </submittedName>
</protein>
<comment type="caution">
    <text evidence="2">The sequence shown here is derived from an EMBL/GenBank/DDBJ whole genome shotgun (WGS) entry which is preliminary data.</text>
</comment>
<proteinExistence type="predicted"/>
<organism evidence="2 3">
    <name type="scientific">Paraburkholderia haematera</name>
    <dbReference type="NCBI Taxonomy" id="2793077"/>
    <lineage>
        <taxon>Bacteria</taxon>
        <taxon>Pseudomonadati</taxon>
        <taxon>Pseudomonadota</taxon>
        <taxon>Betaproteobacteria</taxon>
        <taxon>Burkholderiales</taxon>
        <taxon>Burkholderiaceae</taxon>
        <taxon>Paraburkholderia</taxon>
    </lineage>
</organism>
<evidence type="ECO:0000256" key="1">
    <source>
        <dbReference type="SAM" id="Phobius"/>
    </source>
</evidence>
<sequence length="73" mass="8138">MSAPTGIRVGTAHHHPDHALHAVAVGVYAPALFDAHTIAWLRAESRRYRLDQDDADSIRFARILSGFRFSRNA</sequence>
<dbReference type="RefSeq" id="WP_211610183.1">
    <property type="nucleotide sequence ID" value="NZ_CAJNBK010000002.1"/>
</dbReference>
<feature type="transmembrane region" description="Helical" evidence="1">
    <location>
        <begin position="20"/>
        <end position="41"/>
    </location>
</feature>
<dbReference type="EMBL" id="CAJNBK010000002">
    <property type="protein sequence ID" value="CAE6714201.1"/>
    <property type="molecule type" value="Genomic_DNA"/>
</dbReference>
<evidence type="ECO:0000313" key="3">
    <source>
        <dbReference type="Proteomes" id="UP000672526"/>
    </source>
</evidence>
<keyword evidence="1" id="KW-1133">Transmembrane helix</keyword>
<gene>
    <name evidence="2" type="ORF">R69888_01293</name>
</gene>